<proteinExistence type="predicted"/>
<comment type="caution">
    <text evidence="1">The sequence shown here is derived from an EMBL/GenBank/DDBJ whole genome shotgun (WGS) entry which is preliminary data.</text>
</comment>
<dbReference type="EMBL" id="JABTTQ020001024">
    <property type="protein sequence ID" value="KAK6136603.1"/>
    <property type="molecule type" value="Genomic_DNA"/>
</dbReference>
<accession>A0ABR0VN10</accession>
<protein>
    <submittedName>
        <fullName evidence="1">Uncharacterized protein</fullName>
    </submittedName>
</protein>
<dbReference type="PANTHER" id="PTHR33710">
    <property type="entry name" value="BNAC02G09200D PROTEIN"/>
    <property type="match status" value="1"/>
</dbReference>
<gene>
    <name evidence="1" type="ORF">DH2020_029636</name>
</gene>
<sequence length="294" mass="35044">MQVFERLDKFFTSENWRSLYPTAIATNLEFYHSDHRPVKIILGPDFVTRRAGRNKNQFRFESCWLLENDFEAVVEAGWKASPINYPLQERLRICGEYINEWADSRFRRLSKRIKDGRRKLNQLKNHRMWEYSTHQIFELEQDIERLQSQEETYWRQRSRNLWLASGDRNSKYFHTQANVRRSQNYIKGLISNHGDFCTDEAGMSEIILNYFENLFKTDHPSDSDLNRVHCDIMRASWGTIHLSFGDRLFGVVRYSRPDLGGRWVMANQSIYAWIIGFHPGGNHGRFPARRMHRG</sequence>
<name>A0ABR0VN10_REHGL</name>
<evidence type="ECO:0000313" key="2">
    <source>
        <dbReference type="Proteomes" id="UP001318860"/>
    </source>
</evidence>
<organism evidence="1 2">
    <name type="scientific">Rehmannia glutinosa</name>
    <name type="common">Chinese foxglove</name>
    <dbReference type="NCBI Taxonomy" id="99300"/>
    <lineage>
        <taxon>Eukaryota</taxon>
        <taxon>Viridiplantae</taxon>
        <taxon>Streptophyta</taxon>
        <taxon>Embryophyta</taxon>
        <taxon>Tracheophyta</taxon>
        <taxon>Spermatophyta</taxon>
        <taxon>Magnoliopsida</taxon>
        <taxon>eudicotyledons</taxon>
        <taxon>Gunneridae</taxon>
        <taxon>Pentapetalae</taxon>
        <taxon>asterids</taxon>
        <taxon>lamiids</taxon>
        <taxon>Lamiales</taxon>
        <taxon>Orobanchaceae</taxon>
        <taxon>Rehmannieae</taxon>
        <taxon>Rehmannia</taxon>
    </lineage>
</organism>
<keyword evidence="2" id="KW-1185">Reference proteome</keyword>
<dbReference type="Proteomes" id="UP001318860">
    <property type="component" value="Unassembled WGS sequence"/>
</dbReference>
<reference evidence="1 2" key="1">
    <citation type="journal article" date="2021" name="Comput. Struct. Biotechnol. J.">
        <title>De novo genome assembly of the potent medicinal plant Rehmannia glutinosa using nanopore technology.</title>
        <authorList>
            <person name="Ma L."/>
            <person name="Dong C."/>
            <person name="Song C."/>
            <person name="Wang X."/>
            <person name="Zheng X."/>
            <person name="Niu Y."/>
            <person name="Chen S."/>
            <person name="Feng W."/>
        </authorList>
    </citation>
    <scope>NUCLEOTIDE SEQUENCE [LARGE SCALE GENOMIC DNA]</scope>
    <source>
        <strain evidence="1">DH-2019</strain>
    </source>
</reference>
<dbReference type="PANTHER" id="PTHR33710:SF71">
    <property type="entry name" value="ENDONUCLEASE_EXONUCLEASE_PHOSPHATASE DOMAIN-CONTAINING PROTEIN"/>
    <property type="match status" value="1"/>
</dbReference>
<evidence type="ECO:0000313" key="1">
    <source>
        <dbReference type="EMBL" id="KAK6136603.1"/>
    </source>
</evidence>